<keyword evidence="5 15" id="KW-1133">Transmembrane helix</keyword>
<feature type="transmembrane region" description="Helical" evidence="15">
    <location>
        <begin position="172"/>
        <end position="194"/>
    </location>
</feature>
<dbReference type="InterPro" id="IPR003663">
    <property type="entry name" value="Sugar/inositol_transpt"/>
</dbReference>
<comment type="catalytic activity">
    <reaction evidence="7">
        <text>D-galactose(in) = D-galactose(out)</text>
        <dbReference type="Rhea" id="RHEA:34915"/>
        <dbReference type="ChEBI" id="CHEBI:4139"/>
    </reaction>
    <physiologicalReaction direction="right-to-left" evidence="7">
        <dbReference type="Rhea" id="RHEA:34917"/>
    </physiologicalReaction>
</comment>
<dbReference type="OrthoDB" id="6612291at2759"/>
<gene>
    <name evidence="18" type="primary">LOC34623647</name>
</gene>
<keyword evidence="6 15" id="KW-0472">Membrane</keyword>
<proteinExistence type="inferred from homology"/>
<comment type="similarity">
    <text evidence="14">Belongs to the major facilitator superfamily. Sugar transporter (TC 2.A.1.1) family.</text>
</comment>
<reference evidence="18" key="1">
    <citation type="submission" date="2025-08" db="UniProtKB">
        <authorList>
            <consortium name="RefSeq"/>
        </authorList>
    </citation>
    <scope>IDENTIFICATION</scope>
</reference>
<dbReference type="AlphaFoldDB" id="A0A6P5WDS1"/>
<feature type="transmembrane region" description="Helical" evidence="15">
    <location>
        <begin position="82"/>
        <end position="103"/>
    </location>
</feature>
<keyword evidence="3 14" id="KW-0813">Transport</keyword>
<dbReference type="InterPro" id="IPR005828">
    <property type="entry name" value="MFS_sugar_transport-like"/>
</dbReference>
<feature type="transmembrane region" description="Helical" evidence="15">
    <location>
        <begin position="138"/>
        <end position="160"/>
    </location>
</feature>
<evidence type="ECO:0000256" key="14">
    <source>
        <dbReference type="RuleBase" id="RU003346"/>
    </source>
</evidence>
<dbReference type="Proteomes" id="UP000515125">
    <property type="component" value="Unplaced"/>
</dbReference>
<evidence type="ECO:0000259" key="16">
    <source>
        <dbReference type="PROSITE" id="PS50850"/>
    </source>
</evidence>
<feature type="transmembrane region" description="Helical" evidence="15">
    <location>
        <begin position="437"/>
        <end position="454"/>
    </location>
</feature>
<evidence type="ECO:0000256" key="8">
    <source>
        <dbReference type="ARBA" id="ARBA00044648"/>
    </source>
</evidence>
<dbReference type="InterPro" id="IPR045263">
    <property type="entry name" value="GLUT"/>
</dbReference>
<comment type="catalytic activity">
    <reaction evidence="8">
        <text>D-glucose(out) = D-glucose(in)</text>
        <dbReference type="Rhea" id="RHEA:60376"/>
        <dbReference type="ChEBI" id="CHEBI:4167"/>
    </reaction>
    <physiologicalReaction direction="left-to-right" evidence="8">
        <dbReference type="Rhea" id="RHEA:60377"/>
    </physiologicalReaction>
</comment>
<comment type="catalytic activity">
    <reaction evidence="9">
        <text>D-xylose(out) = D-xylose(in)</text>
        <dbReference type="Rhea" id="RHEA:78427"/>
        <dbReference type="ChEBI" id="CHEBI:53455"/>
    </reaction>
    <physiologicalReaction direction="left-to-right" evidence="9">
        <dbReference type="Rhea" id="RHEA:78428"/>
    </physiologicalReaction>
</comment>
<dbReference type="SUPFAM" id="SSF103473">
    <property type="entry name" value="MFS general substrate transporter"/>
    <property type="match status" value="1"/>
</dbReference>
<name>A0A6P5WDS1_9EIME</name>
<feature type="transmembrane region" description="Helical" evidence="15">
    <location>
        <begin position="369"/>
        <end position="391"/>
    </location>
</feature>
<accession>A0A6P5WDS1</accession>
<evidence type="ECO:0000256" key="5">
    <source>
        <dbReference type="ARBA" id="ARBA00022989"/>
    </source>
</evidence>
<evidence type="ECO:0000256" key="7">
    <source>
        <dbReference type="ARBA" id="ARBA00044637"/>
    </source>
</evidence>
<feature type="transmembrane region" description="Helical" evidence="15">
    <location>
        <begin position="214"/>
        <end position="237"/>
    </location>
</feature>
<dbReference type="PROSITE" id="PS50850">
    <property type="entry name" value="MFS"/>
    <property type="match status" value="1"/>
</dbReference>
<keyword evidence="4 15" id="KW-0812">Transmembrane</keyword>
<dbReference type="PANTHER" id="PTHR23503:SF8">
    <property type="entry name" value="FACILITATED GLUCOSE TRANSPORTER PROTEIN 1"/>
    <property type="match status" value="1"/>
</dbReference>
<comment type="catalytic activity">
    <reaction evidence="10">
        <text>D-mannose(out) = D-mannose(in)</text>
        <dbReference type="Rhea" id="RHEA:78391"/>
        <dbReference type="ChEBI" id="CHEBI:4208"/>
    </reaction>
    <physiologicalReaction direction="left-to-right" evidence="10">
        <dbReference type="Rhea" id="RHEA:78392"/>
    </physiologicalReaction>
</comment>
<dbReference type="GeneID" id="34623647"/>
<sequence>MEKLDANAKKEVEALVDVPPDHFSVRGCCLPPPAQFVLVAVLGSFQFGYSFSALNTSKAIIIADFDWCKDDPDHVLDCSNGVLYGSLITGSIFIGLTIGCLLAGPVTHFGRRVSLMLTNLLFLVASVLSAAADGVASLFLARMYQGMAVGLATVCVPMYISEFTPDRSRGFYGTLHQLLITVGILVATLLGLAFGSPPADNDFTYEVTFFQKFWWRFMLAFPALVSVVAILLLWLVYTTESPHFLMHQGRKNTATALLKEILGKEDVSTEIQTIDVSMCQQKVLEAESLSLGKALGFPVYRHVLLLAFFLSAFQQFTGINVLVANSNKLYTSLNISENLVTVLSVILGLVNVLMTVPAIFLMDRLGRRTLLLSGCFGQAASTIVALVANFIDRSSTAVQWLSVACIYVFIVSFAIGYGPVLWVYLHEIFPPEIKQTGASVASAVNAVATIIVVLPSDFVLTSDLRVMLGVCGGTSLIALIVASIFMKETAGLSIDESPYFKGKRRVMSKYFDVTGLNNVGQQVPSLASGHFSPTQLGAPPPASARALRSRRWSACAVALLAH</sequence>
<dbReference type="InterPro" id="IPR036259">
    <property type="entry name" value="MFS_trans_sf"/>
</dbReference>
<feature type="transmembrane region" description="Helical" evidence="15">
    <location>
        <begin position="115"/>
        <end position="132"/>
    </location>
</feature>
<organism evidence="17 18">
    <name type="scientific">Cyclospora cayetanensis</name>
    <dbReference type="NCBI Taxonomy" id="88456"/>
    <lineage>
        <taxon>Eukaryota</taxon>
        <taxon>Sar</taxon>
        <taxon>Alveolata</taxon>
        <taxon>Apicomplexa</taxon>
        <taxon>Conoidasida</taxon>
        <taxon>Coccidia</taxon>
        <taxon>Eucoccidiorida</taxon>
        <taxon>Eimeriorina</taxon>
        <taxon>Eimeriidae</taxon>
        <taxon>Cyclospora</taxon>
    </lineage>
</organism>
<feature type="transmembrane region" description="Helical" evidence="15">
    <location>
        <begin position="303"/>
        <end position="323"/>
    </location>
</feature>
<feature type="domain" description="Major facilitator superfamily (MFS) profile" evidence="16">
    <location>
        <begin position="36"/>
        <end position="490"/>
    </location>
</feature>
<evidence type="ECO:0000256" key="10">
    <source>
        <dbReference type="ARBA" id="ARBA00044662"/>
    </source>
</evidence>
<evidence type="ECO:0000256" key="13">
    <source>
        <dbReference type="ARBA" id="ARBA00044780"/>
    </source>
</evidence>
<feature type="transmembrane region" description="Helical" evidence="15">
    <location>
        <begin position="466"/>
        <end position="486"/>
    </location>
</feature>
<comment type="subcellular location">
    <subcellularLocation>
        <location evidence="1">Cell membrane</location>
        <topology evidence="1">Multi-pass membrane protein</topology>
    </subcellularLocation>
</comment>
<evidence type="ECO:0000256" key="1">
    <source>
        <dbReference type="ARBA" id="ARBA00004651"/>
    </source>
</evidence>
<dbReference type="PRINTS" id="PR00171">
    <property type="entry name" value="SUGRTRNSPORT"/>
</dbReference>
<dbReference type="NCBIfam" id="TIGR00879">
    <property type="entry name" value="SP"/>
    <property type="match status" value="1"/>
</dbReference>
<dbReference type="InterPro" id="IPR020846">
    <property type="entry name" value="MFS_dom"/>
</dbReference>
<dbReference type="Gene3D" id="1.20.1250.20">
    <property type="entry name" value="MFS general substrate transporter like domains"/>
    <property type="match status" value="1"/>
</dbReference>
<evidence type="ECO:0000313" key="17">
    <source>
        <dbReference type="Proteomes" id="UP000515125"/>
    </source>
</evidence>
<evidence type="ECO:0000256" key="15">
    <source>
        <dbReference type="SAM" id="Phobius"/>
    </source>
</evidence>
<feature type="transmembrane region" description="Helical" evidence="15">
    <location>
        <begin position="397"/>
        <end position="425"/>
    </location>
</feature>
<protein>
    <recommendedName>
        <fullName evidence="13">Hexose transporter 1</fullName>
    </recommendedName>
</protein>
<evidence type="ECO:0000256" key="2">
    <source>
        <dbReference type="ARBA" id="ARBA00011738"/>
    </source>
</evidence>
<feature type="transmembrane region" description="Helical" evidence="15">
    <location>
        <begin position="343"/>
        <end position="362"/>
    </location>
</feature>
<evidence type="ECO:0000256" key="6">
    <source>
        <dbReference type="ARBA" id="ARBA00023136"/>
    </source>
</evidence>
<evidence type="ECO:0000256" key="9">
    <source>
        <dbReference type="ARBA" id="ARBA00044656"/>
    </source>
</evidence>
<dbReference type="PROSITE" id="PS00216">
    <property type="entry name" value="SUGAR_TRANSPORT_1"/>
    <property type="match status" value="1"/>
</dbReference>
<dbReference type="InterPro" id="IPR005829">
    <property type="entry name" value="Sugar_transporter_CS"/>
</dbReference>
<dbReference type="RefSeq" id="XP_022591635.2">
    <property type="nucleotide sequence ID" value="XM_022736763.2"/>
</dbReference>
<dbReference type="GO" id="GO:0015149">
    <property type="term" value="F:hexose transmembrane transporter activity"/>
    <property type="evidence" value="ECO:0007669"/>
    <property type="project" value="TreeGrafter"/>
</dbReference>
<comment type="subunit">
    <text evidence="2">Homodimer.</text>
</comment>
<dbReference type="PANTHER" id="PTHR23503">
    <property type="entry name" value="SOLUTE CARRIER FAMILY 2"/>
    <property type="match status" value="1"/>
</dbReference>
<evidence type="ECO:0000256" key="3">
    <source>
        <dbReference type="ARBA" id="ARBA00022448"/>
    </source>
</evidence>
<evidence type="ECO:0000256" key="11">
    <source>
        <dbReference type="ARBA" id="ARBA00044668"/>
    </source>
</evidence>
<comment type="catalytic activity">
    <reaction evidence="12">
        <text>D-fructose(out) = D-fructose(in)</text>
        <dbReference type="Rhea" id="RHEA:60372"/>
        <dbReference type="ChEBI" id="CHEBI:37721"/>
    </reaction>
    <physiologicalReaction direction="left-to-right" evidence="12">
        <dbReference type="Rhea" id="RHEA:60373"/>
    </physiologicalReaction>
</comment>
<keyword evidence="17" id="KW-1185">Reference proteome</keyword>
<evidence type="ECO:0000256" key="4">
    <source>
        <dbReference type="ARBA" id="ARBA00022692"/>
    </source>
</evidence>
<evidence type="ECO:0000256" key="12">
    <source>
        <dbReference type="ARBA" id="ARBA00044710"/>
    </source>
</evidence>
<comment type="catalytic activity">
    <reaction evidence="11">
        <text>D-glucosamine(out) = D-glucosamine(in)</text>
        <dbReference type="Rhea" id="RHEA:78423"/>
        <dbReference type="ChEBI" id="CHEBI:58723"/>
    </reaction>
    <physiologicalReaction direction="left-to-right" evidence="11">
        <dbReference type="Rhea" id="RHEA:78424"/>
    </physiologicalReaction>
</comment>
<dbReference type="GO" id="GO:0005886">
    <property type="term" value="C:plasma membrane"/>
    <property type="evidence" value="ECO:0007669"/>
    <property type="project" value="UniProtKB-SubCell"/>
</dbReference>
<dbReference type="Pfam" id="PF00083">
    <property type="entry name" value="Sugar_tr"/>
    <property type="match status" value="1"/>
</dbReference>
<evidence type="ECO:0000313" key="18">
    <source>
        <dbReference type="RefSeq" id="XP_022591635.2"/>
    </source>
</evidence>